<evidence type="ECO:0008006" key="8">
    <source>
        <dbReference type="Google" id="ProtNLM"/>
    </source>
</evidence>
<dbReference type="Gene3D" id="1.20.1280.290">
    <property type="match status" value="2"/>
</dbReference>
<dbReference type="GO" id="GO:0005768">
    <property type="term" value="C:endosome"/>
    <property type="evidence" value="ECO:0007669"/>
    <property type="project" value="TreeGrafter"/>
</dbReference>
<comment type="subcellular location">
    <subcellularLocation>
        <location evidence="1">Membrane</location>
        <topology evidence="1">Multi-pass membrane protein</topology>
    </subcellularLocation>
</comment>
<proteinExistence type="predicted"/>
<feature type="transmembrane region" description="Helical" evidence="5">
    <location>
        <begin position="6"/>
        <end position="23"/>
    </location>
</feature>
<name>A0A6A5BTA9_NAEFO</name>
<dbReference type="GO" id="GO:0005802">
    <property type="term" value="C:trans-Golgi network"/>
    <property type="evidence" value="ECO:0007669"/>
    <property type="project" value="TreeGrafter"/>
</dbReference>
<dbReference type="VEuPathDB" id="AmoebaDB:NfTy_071200"/>
<comment type="caution">
    <text evidence="6">The sequence shown here is derived from an EMBL/GenBank/DDBJ whole genome shotgun (WGS) entry which is preliminary data.</text>
</comment>
<feature type="transmembrane region" description="Helical" evidence="5">
    <location>
        <begin position="43"/>
        <end position="61"/>
    </location>
</feature>
<organism evidence="6 7">
    <name type="scientific">Naegleria fowleri</name>
    <name type="common">Brain eating amoeba</name>
    <dbReference type="NCBI Taxonomy" id="5763"/>
    <lineage>
        <taxon>Eukaryota</taxon>
        <taxon>Discoba</taxon>
        <taxon>Heterolobosea</taxon>
        <taxon>Tetramitia</taxon>
        <taxon>Eutetramitia</taxon>
        <taxon>Vahlkampfiidae</taxon>
        <taxon>Naegleria</taxon>
    </lineage>
</organism>
<dbReference type="OrthoDB" id="292213at2759"/>
<dbReference type="GO" id="GO:0005829">
    <property type="term" value="C:cytosol"/>
    <property type="evidence" value="ECO:0007669"/>
    <property type="project" value="GOC"/>
</dbReference>
<dbReference type="OMA" id="FKMWFFF"/>
<dbReference type="VEuPathDB" id="AmoebaDB:FDP41_003456"/>
<evidence type="ECO:0000256" key="5">
    <source>
        <dbReference type="SAM" id="Phobius"/>
    </source>
</evidence>
<evidence type="ECO:0000256" key="1">
    <source>
        <dbReference type="ARBA" id="ARBA00004141"/>
    </source>
</evidence>
<feature type="transmembrane region" description="Helical" evidence="5">
    <location>
        <begin position="199"/>
        <end position="219"/>
    </location>
</feature>
<dbReference type="GO" id="GO:0016020">
    <property type="term" value="C:membrane"/>
    <property type="evidence" value="ECO:0007669"/>
    <property type="project" value="UniProtKB-SubCell"/>
</dbReference>
<dbReference type="RefSeq" id="XP_044562177.1">
    <property type="nucleotide sequence ID" value="XM_044706762.1"/>
</dbReference>
<dbReference type="AlphaFoldDB" id="A0A6A5BTA9"/>
<dbReference type="EMBL" id="VFQX01000034">
    <property type="protein sequence ID" value="KAF0977464.1"/>
    <property type="molecule type" value="Genomic_DNA"/>
</dbReference>
<accession>A0A6A5BTA9</accession>
<dbReference type="GeneID" id="68110674"/>
<dbReference type="PANTHER" id="PTHR14856:SF9">
    <property type="entry name" value="PQ-LOOP REPEAT-CONTAINING PROTEIN 1"/>
    <property type="match status" value="1"/>
</dbReference>
<keyword evidence="2 5" id="KW-0812">Transmembrane</keyword>
<reference evidence="6 7" key="1">
    <citation type="journal article" date="2019" name="Sci. Rep.">
        <title>Nanopore sequencing improves the draft genome of the human pathogenic amoeba Naegleria fowleri.</title>
        <authorList>
            <person name="Liechti N."/>
            <person name="Schurch N."/>
            <person name="Bruggmann R."/>
            <person name="Wittwer M."/>
        </authorList>
    </citation>
    <scope>NUCLEOTIDE SEQUENCE [LARGE SCALE GENOMIC DNA]</scope>
    <source>
        <strain evidence="6 7">ATCC 30894</strain>
    </source>
</reference>
<protein>
    <recommendedName>
        <fullName evidence="8">PQ-loop repeat-containing protein 1</fullName>
    </recommendedName>
</protein>
<dbReference type="Pfam" id="PF04193">
    <property type="entry name" value="PQ-loop"/>
    <property type="match status" value="1"/>
</dbReference>
<keyword evidence="4 5" id="KW-0472">Membrane</keyword>
<dbReference type="InterPro" id="IPR052241">
    <property type="entry name" value="SLC66/Scramblase_ANY1"/>
</dbReference>
<dbReference type="SMART" id="SM00679">
    <property type="entry name" value="CTNS"/>
    <property type="match status" value="2"/>
</dbReference>
<dbReference type="GO" id="GO:0045332">
    <property type="term" value="P:phospholipid translocation"/>
    <property type="evidence" value="ECO:0007669"/>
    <property type="project" value="TreeGrafter"/>
</dbReference>
<keyword evidence="3 5" id="KW-1133">Transmembrane helix</keyword>
<evidence type="ECO:0000256" key="2">
    <source>
        <dbReference type="ARBA" id="ARBA00022692"/>
    </source>
</evidence>
<dbReference type="VEuPathDB" id="AmoebaDB:NF0063210"/>
<dbReference type="InterPro" id="IPR006603">
    <property type="entry name" value="PQ-loop_rpt"/>
</dbReference>
<evidence type="ECO:0000313" key="7">
    <source>
        <dbReference type="Proteomes" id="UP000444721"/>
    </source>
</evidence>
<sequence length="237" mass="27159">MSSGYSLLGLVADFAMIVGPCVGYMDQIRTIRNKRSSGGFSKFISLILLIANILRCFFRYYKEFDNVLLYQSILMIACQLILIFVCIRFPSSETGSIFSHPIKSFWNWTDFLSYFIFLVFFTVCTGVISFILHPMLQELYTEMLGTVALFTEAVLAVPQVIRNWQTGSADGLSWVLLGTFFLGDSYKTVYFYLKNQPFQFALCGSFQLFIDFVLAFQMLRDQQSKKKQQPRGGLLGY</sequence>
<feature type="transmembrane region" description="Helical" evidence="5">
    <location>
        <begin position="111"/>
        <end position="131"/>
    </location>
</feature>
<evidence type="ECO:0000313" key="6">
    <source>
        <dbReference type="EMBL" id="KAF0977464.1"/>
    </source>
</evidence>
<dbReference type="Proteomes" id="UP000444721">
    <property type="component" value="Unassembled WGS sequence"/>
</dbReference>
<keyword evidence="7" id="KW-1185">Reference proteome</keyword>
<dbReference type="GO" id="GO:0042147">
    <property type="term" value="P:retrograde transport, endosome to Golgi"/>
    <property type="evidence" value="ECO:0007669"/>
    <property type="project" value="TreeGrafter"/>
</dbReference>
<evidence type="ECO:0000256" key="3">
    <source>
        <dbReference type="ARBA" id="ARBA00022989"/>
    </source>
</evidence>
<evidence type="ECO:0000256" key="4">
    <source>
        <dbReference type="ARBA" id="ARBA00023136"/>
    </source>
</evidence>
<dbReference type="PANTHER" id="PTHR14856">
    <property type="entry name" value="PQ-LOOP REPEAT-CONTAINING PROTEIN 1-LIKE PROTEIN"/>
    <property type="match status" value="1"/>
</dbReference>
<feature type="transmembrane region" description="Helical" evidence="5">
    <location>
        <begin position="67"/>
        <end position="90"/>
    </location>
</feature>
<gene>
    <name evidence="6" type="ORF">FDP41_003456</name>
</gene>